<dbReference type="AlphaFoldDB" id="A0A370KT89"/>
<accession>A0A370KT89</accession>
<evidence type="ECO:0000313" key="6">
    <source>
        <dbReference type="Proteomes" id="UP000254939"/>
    </source>
</evidence>
<sequence>MRSRLLETGKTARKSRTSHAQVVDELGRAIVAGNFPVGSILPGDAELAQRFKVSRTVLRETMKTLAAKGMIVAKARVGTRVTEKNLWNMFDSEIIAWHFDSGVTEEFLLQLYDIRLAFEPFAAGLVAERASKQDVENLRTLATEMAALGHTSESLALADLHFHLAIAEASHNPFMRTLGSLIEAALVGMFRISTPPSQNGFSDIADTHMRIVDAIVAGNVDAARRAMEVVIIDGRDHVREAYAAMSKVTA</sequence>
<dbReference type="InterPro" id="IPR036388">
    <property type="entry name" value="WH-like_DNA-bd_sf"/>
</dbReference>
<keyword evidence="2" id="KW-0238">DNA-binding</keyword>
<name>A0A370KT89_9HYPH</name>
<organism evidence="5 6">
    <name type="scientific">Rhizobium grahamii</name>
    <dbReference type="NCBI Taxonomy" id="1120045"/>
    <lineage>
        <taxon>Bacteria</taxon>
        <taxon>Pseudomonadati</taxon>
        <taxon>Pseudomonadota</taxon>
        <taxon>Alphaproteobacteria</taxon>
        <taxon>Hyphomicrobiales</taxon>
        <taxon>Rhizobiaceae</taxon>
        <taxon>Rhizobium/Agrobacterium group</taxon>
        <taxon>Rhizobium</taxon>
    </lineage>
</organism>
<proteinExistence type="predicted"/>
<reference evidence="5 6" key="1">
    <citation type="submission" date="2017-03" db="EMBL/GenBank/DDBJ databases">
        <title>Genome analysis of Rhizobial strains effectives or ineffectives for nitrogen fixation isolated from bean seeds.</title>
        <authorList>
            <person name="Peralta H."/>
            <person name="Aguilar-Vera A."/>
            <person name="Mora Y."/>
            <person name="Vargas-Lagunas C."/>
            <person name="Girard L."/>
            <person name="Mora J."/>
        </authorList>
    </citation>
    <scope>NUCLEOTIDE SEQUENCE [LARGE SCALE GENOMIC DNA]</scope>
    <source>
        <strain evidence="5 6">CCGM3</strain>
    </source>
</reference>
<dbReference type="GO" id="GO:0003677">
    <property type="term" value="F:DNA binding"/>
    <property type="evidence" value="ECO:0007669"/>
    <property type="project" value="UniProtKB-KW"/>
</dbReference>
<evidence type="ECO:0000256" key="3">
    <source>
        <dbReference type="ARBA" id="ARBA00023163"/>
    </source>
</evidence>
<dbReference type="Pfam" id="PF00392">
    <property type="entry name" value="GntR"/>
    <property type="match status" value="1"/>
</dbReference>
<dbReference type="OrthoDB" id="9028214at2"/>
<protein>
    <submittedName>
        <fullName evidence="5">GntR family transcriptional regulator</fullName>
    </submittedName>
</protein>
<dbReference type="CDD" id="cd07377">
    <property type="entry name" value="WHTH_GntR"/>
    <property type="match status" value="1"/>
</dbReference>
<keyword evidence="1" id="KW-0805">Transcription regulation</keyword>
<feature type="domain" description="HTH gntR-type" evidence="4">
    <location>
        <begin position="16"/>
        <end position="84"/>
    </location>
</feature>
<gene>
    <name evidence="5" type="ORF">B5K06_09495</name>
</gene>
<dbReference type="EMBL" id="NAAC01000009">
    <property type="protein sequence ID" value="RDJ12983.1"/>
    <property type="molecule type" value="Genomic_DNA"/>
</dbReference>
<dbReference type="Proteomes" id="UP000254939">
    <property type="component" value="Unassembled WGS sequence"/>
</dbReference>
<evidence type="ECO:0000256" key="1">
    <source>
        <dbReference type="ARBA" id="ARBA00023015"/>
    </source>
</evidence>
<evidence type="ECO:0000259" key="4">
    <source>
        <dbReference type="PROSITE" id="PS50949"/>
    </source>
</evidence>
<dbReference type="RefSeq" id="WP_040674286.1">
    <property type="nucleotide sequence ID" value="NZ_KZ857259.1"/>
</dbReference>
<dbReference type="InterPro" id="IPR036390">
    <property type="entry name" value="WH_DNA-bd_sf"/>
</dbReference>
<evidence type="ECO:0000256" key="2">
    <source>
        <dbReference type="ARBA" id="ARBA00023125"/>
    </source>
</evidence>
<dbReference type="PANTHER" id="PTHR43537:SF44">
    <property type="entry name" value="GNTR FAMILY REGULATORY PROTEIN"/>
    <property type="match status" value="1"/>
</dbReference>
<dbReference type="Pfam" id="PF07729">
    <property type="entry name" value="FCD"/>
    <property type="match status" value="1"/>
</dbReference>
<dbReference type="PRINTS" id="PR00035">
    <property type="entry name" value="HTHGNTR"/>
</dbReference>
<dbReference type="SMART" id="SM00345">
    <property type="entry name" value="HTH_GNTR"/>
    <property type="match status" value="1"/>
</dbReference>
<dbReference type="SMART" id="SM00895">
    <property type="entry name" value="FCD"/>
    <property type="match status" value="1"/>
</dbReference>
<comment type="caution">
    <text evidence="5">The sequence shown here is derived from an EMBL/GenBank/DDBJ whole genome shotgun (WGS) entry which is preliminary data.</text>
</comment>
<dbReference type="InterPro" id="IPR000524">
    <property type="entry name" value="Tscrpt_reg_HTH_GntR"/>
</dbReference>
<dbReference type="PROSITE" id="PS50949">
    <property type="entry name" value="HTH_GNTR"/>
    <property type="match status" value="1"/>
</dbReference>
<dbReference type="GO" id="GO:0003700">
    <property type="term" value="F:DNA-binding transcription factor activity"/>
    <property type="evidence" value="ECO:0007669"/>
    <property type="project" value="InterPro"/>
</dbReference>
<dbReference type="SUPFAM" id="SSF48008">
    <property type="entry name" value="GntR ligand-binding domain-like"/>
    <property type="match status" value="1"/>
</dbReference>
<dbReference type="PANTHER" id="PTHR43537">
    <property type="entry name" value="TRANSCRIPTIONAL REGULATOR, GNTR FAMILY"/>
    <property type="match status" value="1"/>
</dbReference>
<dbReference type="Gene3D" id="1.20.120.530">
    <property type="entry name" value="GntR ligand-binding domain-like"/>
    <property type="match status" value="1"/>
</dbReference>
<dbReference type="Gene3D" id="1.10.10.10">
    <property type="entry name" value="Winged helix-like DNA-binding domain superfamily/Winged helix DNA-binding domain"/>
    <property type="match status" value="1"/>
</dbReference>
<dbReference type="InterPro" id="IPR008920">
    <property type="entry name" value="TF_FadR/GntR_C"/>
</dbReference>
<evidence type="ECO:0000313" key="5">
    <source>
        <dbReference type="EMBL" id="RDJ12983.1"/>
    </source>
</evidence>
<dbReference type="SUPFAM" id="SSF46785">
    <property type="entry name" value="Winged helix' DNA-binding domain"/>
    <property type="match status" value="1"/>
</dbReference>
<keyword evidence="3" id="KW-0804">Transcription</keyword>
<dbReference type="InterPro" id="IPR011711">
    <property type="entry name" value="GntR_C"/>
</dbReference>